<keyword evidence="2" id="KW-1185">Reference proteome</keyword>
<name>A0ABX5XPK3_9BACT</name>
<evidence type="ECO:0000313" key="1">
    <source>
        <dbReference type="EMBL" id="QDV83300.1"/>
    </source>
</evidence>
<dbReference type="Proteomes" id="UP000318081">
    <property type="component" value="Chromosome"/>
</dbReference>
<gene>
    <name evidence="1" type="ORF">TBK1r_22370</name>
</gene>
<protein>
    <submittedName>
        <fullName evidence="1">Uncharacterized protein</fullName>
    </submittedName>
</protein>
<accession>A0ABX5XPK3</accession>
<evidence type="ECO:0000313" key="2">
    <source>
        <dbReference type="Proteomes" id="UP000318081"/>
    </source>
</evidence>
<dbReference type="EMBL" id="CP036432">
    <property type="protein sequence ID" value="QDV83300.1"/>
    <property type="molecule type" value="Genomic_DNA"/>
</dbReference>
<organism evidence="1 2">
    <name type="scientific">Stieleria magnilauensis</name>
    <dbReference type="NCBI Taxonomy" id="2527963"/>
    <lineage>
        <taxon>Bacteria</taxon>
        <taxon>Pseudomonadati</taxon>
        <taxon>Planctomycetota</taxon>
        <taxon>Planctomycetia</taxon>
        <taxon>Pirellulales</taxon>
        <taxon>Pirellulaceae</taxon>
        <taxon>Stieleria</taxon>
    </lineage>
</organism>
<sequence length="41" mass="4822">MTREPRNPLTLYPAKLPSTCQTMGEDCLMLLEKRSERNKLR</sequence>
<reference evidence="1 2" key="1">
    <citation type="submission" date="2019-02" db="EMBL/GenBank/DDBJ databases">
        <title>Deep-cultivation of Planctomycetes and their phenomic and genomic characterization uncovers novel biology.</title>
        <authorList>
            <person name="Wiegand S."/>
            <person name="Jogler M."/>
            <person name="Boedeker C."/>
            <person name="Pinto D."/>
            <person name="Vollmers J."/>
            <person name="Rivas-Marin E."/>
            <person name="Kohn T."/>
            <person name="Peeters S.H."/>
            <person name="Heuer A."/>
            <person name="Rast P."/>
            <person name="Oberbeckmann S."/>
            <person name="Bunk B."/>
            <person name="Jeske O."/>
            <person name="Meyerdierks A."/>
            <person name="Storesund J.E."/>
            <person name="Kallscheuer N."/>
            <person name="Luecker S."/>
            <person name="Lage O.M."/>
            <person name="Pohl T."/>
            <person name="Merkel B.J."/>
            <person name="Hornburger P."/>
            <person name="Mueller R.-W."/>
            <person name="Bruemmer F."/>
            <person name="Labrenz M."/>
            <person name="Spormann A.M."/>
            <person name="Op den Camp H."/>
            <person name="Overmann J."/>
            <person name="Amann R."/>
            <person name="Jetten M.S.M."/>
            <person name="Mascher T."/>
            <person name="Medema M.H."/>
            <person name="Devos D.P."/>
            <person name="Kaster A.-K."/>
            <person name="Ovreas L."/>
            <person name="Rohde M."/>
            <person name="Galperin M.Y."/>
            <person name="Jogler C."/>
        </authorList>
    </citation>
    <scope>NUCLEOTIDE SEQUENCE [LARGE SCALE GENOMIC DNA]</scope>
    <source>
        <strain evidence="1 2">TBK1r</strain>
    </source>
</reference>
<proteinExistence type="predicted"/>